<feature type="transmembrane region" description="Helical" evidence="6">
    <location>
        <begin position="330"/>
        <end position="356"/>
    </location>
</feature>
<feature type="domain" description="ABC3 transporter permease C-terminal" evidence="7">
    <location>
        <begin position="692"/>
        <end position="803"/>
    </location>
</feature>
<keyword evidence="4 6" id="KW-1133">Transmembrane helix</keyword>
<dbReference type="GO" id="GO:0022857">
    <property type="term" value="F:transmembrane transporter activity"/>
    <property type="evidence" value="ECO:0007669"/>
    <property type="project" value="TreeGrafter"/>
</dbReference>
<feature type="domain" description="MacB-like periplasmic core" evidence="8">
    <location>
        <begin position="20"/>
        <end position="240"/>
    </location>
</feature>
<feature type="transmembrane region" description="Helical" evidence="6">
    <location>
        <begin position="21"/>
        <end position="42"/>
    </location>
</feature>
<dbReference type="Pfam" id="PF12704">
    <property type="entry name" value="MacB_PCD"/>
    <property type="match status" value="2"/>
</dbReference>
<evidence type="ECO:0000256" key="1">
    <source>
        <dbReference type="ARBA" id="ARBA00004651"/>
    </source>
</evidence>
<feature type="domain" description="ABC3 transporter permease C-terminal" evidence="7">
    <location>
        <begin position="289"/>
        <end position="406"/>
    </location>
</feature>
<evidence type="ECO:0000259" key="8">
    <source>
        <dbReference type="Pfam" id="PF12704"/>
    </source>
</evidence>
<name>A0A5M6DA48_9BACT</name>
<feature type="transmembrane region" description="Helical" evidence="6">
    <location>
        <begin position="283"/>
        <end position="310"/>
    </location>
</feature>
<keyword evidence="2" id="KW-1003">Cell membrane</keyword>
<dbReference type="GO" id="GO:0005886">
    <property type="term" value="C:plasma membrane"/>
    <property type="evidence" value="ECO:0007669"/>
    <property type="project" value="UniProtKB-SubCell"/>
</dbReference>
<dbReference type="RefSeq" id="WP_150090515.1">
    <property type="nucleotide sequence ID" value="NZ_VWSF01000016.1"/>
</dbReference>
<feature type="transmembrane region" description="Helical" evidence="6">
    <location>
        <begin position="771"/>
        <end position="792"/>
    </location>
</feature>
<feature type="transmembrane region" description="Helical" evidence="6">
    <location>
        <begin position="421"/>
        <end position="446"/>
    </location>
</feature>
<evidence type="ECO:0000259" key="7">
    <source>
        <dbReference type="Pfam" id="PF02687"/>
    </source>
</evidence>
<dbReference type="Pfam" id="PF02687">
    <property type="entry name" value="FtsX"/>
    <property type="match status" value="2"/>
</dbReference>
<feature type="transmembrane region" description="Helical" evidence="6">
    <location>
        <begin position="740"/>
        <end position="759"/>
    </location>
</feature>
<keyword evidence="5 6" id="KW-0472">Membrane</keyword>
<evidence type="ECO:0000256" key="5">
    <source>
        <dbReference type="ARBA" id="ARBA00023136"/>
    </source>
</evidence>
<dbReference type="PANTHER" id="PTHR30572">
    <property type="entry name" value="MEMBRANE COMPONENT OF TRANSPORTER-RELATED"/>
    <property type="match status" value="1"/>
</dbReference>
<sequence length="811" mass="90371">MFKNHIKTAWRHIWRNKIFTFINVVGLSVGLTSFLLIALYIFDEVTFDRFHQNANNIYRLVEHRTTPEGKETKIAGTGYQVSAGAQANLPEVKNAVRLVALGRANVAPSNSTNIFYEDFWISSPGFLQIFDFKLLQGNGQTALKAPHSVIVTEEMARKMFGTTNALGKSIKVDREPTPFLVTGVLKNFPVNSQFSFNLLFSEVTYQDAGFNTDWDSNNFYTYLLLDAKANPQVVSGKINQLVAANRKPDNQDKRQLTLQPLKEVHFNSEGIEGTLGKTGSLTYIYVFSLIAVFVLLLACINYTNLTTALFSKRAKEIGVRKMIGASRKTLANQFLAEAFLTTFISLVLALTLVKLLLPYFNGFTEKQLSLGPGTDYRIWLGTAIIMLLVGGLSGIYPALFQSRLNPLVLFKSKIPVGNDSISLRQFLVVMQFAVSIVMIVATLVVYRQIKYVSTKDMGFTKSQLLVVDINSGKVRQGAETIKNEFAKIAQVKGVTVSSRVPGEWKNLPKVKVTQNNTAPAADHEMFFLGVDDKFLPTYEIELLKGRNFRAGSLADSSAVLLNQTAAHELGITEPSGQIIQIPATNFGSSFDPMPADKPYRVRVVGIVKDFNFQSLREPLAPMVLAFHKNPVHNIDYFTARVSAANMSETIKQMEAVLHNIDQEHLFEYHFLDSQWDLFYREDKIRETIFLMGAALAIFIGCLGLFGLATFAAEQRTKEIGIRKVLGASIQSVVIMLSKDFLKLVFIAAIIAFPVAWYAMHQWLQDFAYRINLSWGIFALAGGIGVLIALFTVSFQAIRAAVANPVKSLRSE</sequence>
<dbReference type="PANTHER" id="PTHR30572:SF18">
    <property type="entry name" value="ABC-TYPE MACROLIDE FAMILY EXPORT SYSTEM PERMEASE COMPONENT 2"/>
    <property type="match status" value="1"/>
</dbReference>
<comment type="caution">
    <text evidence="9">The sequence shown here is derived from an EMBL/GenBank/DDBJ whole genome shotgun (WGS) entry which is preliminary data.</text>
</comment>
<accession>A0A5M6DA48</accession>
<feature type="transmembrane region" description="Helical" evidence="6">
    <location>
        <begin position="688"/>
        <end position="712"/>
    </location>
</feature>
<evidence type="ECO:0000313" key="10">
    <source>
        <dbReference type="Proteomes" id="UP000323426"/>
    </source>
</evidence>
<dbReference type="AlphaFoldDB" id="A0A5M6DA48"/>
<feature type="transmembrane region" description="Helical" evidence="6">
    <location>
        <begin position="376"/>
        <end position="400"/>
    </location>
</feature>
<evidence type="ECO:0000256" key="3">
    <source>
        <dbReference type="ARBA" id="ARBA00022692"/>
    </source>
</evidence>
<keyword evidence="10" id="KW-1185">Reference proteome</keyword>
<proteinExistence type="predicted"/>
<dbReference type="InterPro" id="IPR050250">
    <property type="entry name" value="Macrolide_Exporter_MacB"/>
</dbReference>
<evidence type="ECO:0000256" key="2">
    <source>
        <dbReference type="ARBA" id="ARBA00022475"/>
    </source>
</evidence>
<feature type="domain" description="MacB-like periplasmic core" evidence="8">
    <location>
        <begin position="433"/>
        <end position="613"/>
    </location>
</feature>
<dbReference type="Proteomes" id="UP000323426">
    <property type="component" value="Unassembled WGS sequence"/>
</dbReference>
<keyword evidence="3 6" id="KW-0812">Transmembrane</keyword>
<organism evidence="9 10">
    <name type="scientific">Adhaeribacter rhizoryzae</name>
    <dbReference type="NCBI Taxonomy" id="2607907"/>
    <lineage>
        <taxon>Bacteria</taxon>
        <taxon>Pseudomonadati</taxon>
        <taxon>Bacteroidota</taxon>
        <taxon>Cytophagia</taxon>
        <taxon>Cytophagales</taxon>
        <taxon>Hymenobacteraceae</taxon>
        <taxon>Adhaeribacter</taxon>
    </lineage>
</organism>
<dbReference type="InterPro" id="IPR025857">
    <property type="entry name" value="MacB_PCD"/>
</dbReference>
<dbReference type="InterPro" id="IPR003838">
    <property type="entry name" value="ABC3_permease_C"/>
</dbReference>
<evidence type="ECO:0000256" key="4">
    <source>
        <dbReference type="ARBA" id="ARBA00022989"/>
    </source>
</evidence>
<comment type="subcellular location">
    <subcellularLocation>
        <location evidence="1">Cell membrane</location>
        <topology evidence="1">Multi-pass membrane protein</topology>
    </subcellularLocation>
</comment>
<reference evidence="9 10" key="1">
    <citation type="submission" date="2019-09" db="EMBL/GenBank/DDBJ databases">
        <title>Genome sequence and assembly of Adhaeribacter sp.</title>
        <authorList>
            <person name="Chhetri G."/>
        </authorList>
    </citation>
    <scope>NUCLEOTIDE SEQUENCE [LARGE SCALE GENOMIC DNA]</scope>
    <source>
        <strain evidence="9 10">DK36</strain>
    </source>
</reference>
<protein>
    <submittedName>
        <fullName evidence="9">FtsX-like permease family protein</fullName>
    </submittedName>
</protein>
<evidence type="ECO:0000313" key="9">
    <source>
        <dbReference type="EMBL" id="KAA5542839.1"/>
    </source>
</evidence>
<evidence type="ECO:0000256" key="6">
    <source>
        <dbReference type="SAM" id="Phobius"/>
    </source>
</evidence>
<gene>
    <name evidence="9" type="ORF">F0145_18030</name>
</gene>
<dbReference type="EMBL" id="VWSF01000016">
    <property type="protein sequence ID" value="KAA5542839.1"/>
    <property type="molecule type" value="Genomic_DNA"/>
</dbReference>